<dbReference type="AlphaFoldDB" id="A0AAT9K009"/>
<dbReference type="EMBL" id="CP034671">
    <property type="protein sequence ID" value="QFZ91742.2"/>
    <property type="molecule type" value="Genomic_DNA"/>
</dbReference>
<organism evidence="2">
    <name type="scientific">Synechococcus elongatus PCC 11802</name>
    <dbReference type="NCBI Taxonomy" id="2283154"/>
    <lineage>
        <taxon>Bacteria</taxon>
        <taxon>Bacillati</taxon>
        <taxon>Cyanobacteriota</taxon>
        <taxon>Cyanophyceae</taxon>
        <taxon>Synechococcales</taxon>
        <taxon>Synechococcaceae</taxon>
        <taxon>Synechococcus</taxon>
    </lineage>
</organism>
<dbReference type="Pfam" id="PF11850">
    <property type="entry name" value="DUF3370"/>
    <property type="match status" value="1"/>
</dbReference>
<evidence type="ECO:0000256" key="1">
    <source>
        <dbReference type="SAM" id="MobiDB-lite"/>
    </source>
</evidence>
<accession>A0AAT9K009</accession>
<proteinExistence type="predicted"/>
<protein>
    <submittedName>
        <fullName evidence="2">DUF3370 domain-containing protein</fullName>
    </submittedName>
</protein>
<sequence>MLFPFFPVPPAFVLPALTEGLTEQSLSQVPTDPNPAAEPLPGFTNNPPTTPPPRLRPLRPLRPNLAPNLPPALEPEVSQPQEIRPLPGRLDSVPVFNSNNPEIVSGEGILLSTLPPEGMVNAEAHLGYAFEGRFDIFTHHISRAATPEQVRTMFQGVVLYNPSDRPVTVQVLNGATYLTRPDALFLPLESYLEDSRGSVFSGPGSRVVNEVLRGNRQGVLPESIVIPPRSPQLLLNLPIPVGPLTPSSNTRSLLMRLQSDGKVYAANVALYAPRDEQGNERAPSLEDYWTTLQTGSLVKPNDAIPTPPRSVFFVSRLIYGRVAGVAEGSVWRTTVTDPNSDKLTIAGPGRAIAYPISTLPRGTLGTEQVQSAPMLARYPFSAYLSHGNYGVEYDLTFPLFNGSDRSQAVAVVFHTPVKTDDGGILRFLREPPDRVFYRGTVRLQFENDRGREETRFVHIVQKRGQLGEPLIILNLKPQEMRKVRATLLYPADATPPQVFSIYTLDPVSAGQLQPVIRDRDLRRF</sequence>
<reference evidence="2" key="1">
    <citation type="submission" date="2024-01" db="EMBL/GenBank/DDBJ databases">
        <title>Synechococcus elongatus PCC 11802, a close yet different native of Synechococcus elongatus PCC 11801.</title>
        <authorList>
            <person name="Jaiswal D."/>
            <person name="Sengupta A."/>
            <person name="Sengupta S."/>
            <person name="Pakrasi H.B."/>
            <person name="Wangikar P."/>
        </authorList>
    </citation>
    <scope>NUCLEOTIDE SEQUENCE</scope>
    <source>
        <strain evidence="2">PCC 11802</strain>
    </source>
</reference>
<evidence type="ECO:0000313" key="2">
    <source>
        <dbReference type="EMBL" id="QFZ91742.2"/>
    </source>
</evidence>
<feature type="region of interest" description="Disordered" evidence="1">
    <location>
        <begin position="24"/>
        <end position="79"/>
    </location>
</feature>
<name>A0AAT9K009_SYNEL</name>
<gene>
    <name evidence="2" type="ORF">EKO22_04500</name>
</gene>
<dbReference type="RefSeq" id="WP_208677886.1">
    <property type="nucleotide sequence ID" value="NZ_CP034671.2"/>
</dbReference>
<dbReference type="InterPro" id="IPR021801">
    <property type="entry name" value="DUF3370"/>
</dbReference>